<keyword evidence="4" id="KW-1133">Transmembrane helix</keyword>
<comment type="subcellular location">
    <subcellularLocation>
        <location evidence="1">Membrane</location>
    </subcellularLocation>
</comment>
<gene>
    <name evidence="9" type="primary">LOC111088913</name>
</gene>
<dbReference type="GeneID" id="111088913"/>
<evidence type="ECO:0000256" key="2">
    <source>
        <dbReference type="ARBA" id="ARBA00022692"/>
    </source>
</evidence>
<dbReference type="Pfam" id="PF02010">
    <property type="entry name" value="REJ"/>
    <property type="match status" value="2"/>
</dbReference>
<evidence type="ECO:0000313" key="8">
    <source>
        <dbReference type="Proteomes" id="UP000694941"/>
    </source>
</evidence>
<evidence type="ECO:0000259" key="7">
    <source>
        <dbReference type="Pfam" id="PF02010"/>
    </source>
</evidence>
<evidence type="ECO:0000256" key="4">
    <source>
        <dbReference type="ARBA" id="ARBA00022989"/>
    </source>
</evidence>
<feature type="domain" description="PKD/REJ-like" evidence="7">
    <location>
        <begin position="17"/>
        <end position="356"/>
    </location>
</feature>
<feature type="domain" description="PKD/REJ-like" evidence="7">
    <location>
        <begin position="1119"/>
        <end position="1513"/>
    </location>
</feature>
<dbReference type="Proteomes" id="UP000694941">
    <property type="component" value="Unplaced"/>
</dbReference>
<organism evidence="8 9">
    <name type="scientific">Limulus polyphemus</name>
    <name type="common">Atlantic horseshoe crab</name>
    <dbReference type="NCBI Taxonomy" id="6850"/>
    <lineage>
        <taxon>Eukaryota</taxon>
        <taxon>Metazoa</taxon>
        <taxon>Ecdysozoa</taxon>
        <taxon>Arthropoda</taxon>
        <taxon>Chelicerata</taxon>
        <taxon>Merostomata</taxon>
        <taxon>Xiphosura</taxon>
        <taxon>Limulidae</taxon>
        <taxon>Limulus</taxon>
    </lineage>
</organism>
<name>A0ABM1TJ64_LIMPO</name>
<protein>
    <submittedName>
        <fullName evidence="9">Uncharacterized protein LOC111088913</fullName>
    </submittedName>
</protein>
<feature type="compositionally biased region" description="Low complexity" evidence="6">
    <location>
        <begin position="799"/>
        <end position="843"/>
    </location>
</feature>
<keyword evidence="2" id="KW-0812">Transmembrane</keyword>
<feature type="compositionally biased region" description="Polar residues" evidence="6">
    <location>
        <begin position="789"/>
        <end position="798"/>
    </location>
</feature>
<dbReference type="PANTHER" id="PTHR46730">
    <property type="entry name" value="POLYCYSTIN-1"/>
    <property type="match status" value="1"/>
</dbReference>
<keyword evidence="3" id="KW-0677">Repeat</keyword>
<evidence type="ECO:0000256" key="6">
    <source>
        <dbReference type="SAM" id="MobiDB-lite"/>
    </source>
</evidence>
<dbReference type="PANTHER" id="PTHR46730:SF1">
    <property type="entry name" value="PLAT DOMAIN-CONTAINING PROTEIN"/>
    <property type="match status" value="1"/>
</dbReference>
<keyword evidence="5" id="KW-0472">Membrane</keyword>
<feature type="compositionally biased region" description="Low complexity" evidence="6">
    <location>
        <begin position="664"/>
        <end position="785"/>
    </location>
</feature>
<evidence type="ECO:0000313" key="9">
    <source>
        <dbReference type="RefSeq" id="XP_022255920.1"/>
    </source>
</evidence>
<reference evidence="9" key="1">
    <citation type="submission" date="2025-08" db="UniProtKB">
        <authorList>
            <consortium name="RefSeq"/>
        </authorList>
    </citation>
    <scope>IDENTIFICATION</scope>
    <source>
        <tissue evidence="9">Muscle</tissue>
    </source>
</reference>
<keyword evidence="8" id="KW-1185">Reference proteome</keyword>
<evidence type="ECO:0000256" key="1">
    <source>
        <dbReference type="ARBA" id="ARBA00004370"/>
    </source>
</evidence>
<accession>A0ABM1TJ64</accession>
<proteinExistence type="predicted"/>
<feature type="region of interest" description="Disordered" evidence="6">
    <location>
        <begin position="656"/>
        <end position="851"/>
    </location>
</feature>
<evidence type="ECO:0000256" key="5">
    <source>
        <dbReference type="ARBA" id="ARBA00023136"/>
    </source>
</evidence>
<evidence type="ECO:0000256" key="3">
    <source>
        <dbReference type="ARBA" id="ARBA00022737"/>
    </source>
</evidence>
<dbReference type="RefSeq" id="XP_022255920.1">
    <property type="nucleotide sequence ID" value="XM_022400212.1"/>
</dbReference>
<feature type="non-terminal residue" evidence="9">
    <location>
        <position position="1"/>
    </location>
</feature>
<sequence length="2153" mass="233784">FIWSISPSVVDLSGFSGNTVTVPKGNIQLGSAYAISVTVSVSSDESKWSNASLTIGVKRTSLQAVISSSNLVVGDKTPFKLDGALSFDPSNAVGDLQLLWSCSDLVTTNASCFGTSLLVSDQVLTVPAGLLLPSTYFITLKVSKDVRYAETQVTVTIRNGELPVIYIKSQKSGRINPNERLVIEGFVTSRANVTIYWEVVVEKEYSLPSLNGVTSSVVPRYYSSSLVDRPLPLLIPAVNERWTGLLGGALYKFRLTADPLDGGEPGYADVTIETNNPPVGGRLEVEPNSGFPLTTSFTLDATEGWVDYPQDYSLLYAFSYRLNENDVYTPIVSITGAPPVVENVILPGGDQTRALSVARATVLTLNSEQYGELAVRSQTLFQDVVDNMAESYLTGLEVDSTRSVLINDVLSFMEVTQLTIQPNYLREITQNNLKDLTVSLVQALSMSTTISSGPMRRLLILDKRATRTKRQSELYALPIAPTQVNVMLGMDTMITSADPSLSTMLLENDIINTYQTWSCDSVVCYGACVGSAEVAREIATVIGGSVLLGPLSQVQFFNPRTGQQMLVEDLSSPVRVTVRVEKIETDNGQVIMCGIFDLLSKSWNTDVCVTAKFDPDSRFLTCECYALGYIGAIEQESPTTRKLTTVYSTEGLLFDVETEKTSNEPTTTHLPTSTGEPTTTHLPTSTGEPTTTQLPTSTGEPTTTQLPTSTAEPTTTQLPTSTGEPTTTQLPTTTIKSTTTELPITTNEPTTTELPTTMNEPTTTELPTTMNEPTTTELPTTMNEPATTELPTTMNEPATTELPTTMNEPTTTELPTTTNEPATTELPTTTAENSASESSSTTTIQPPEAPQPITARFADSLDKVLITFSDSLRPEGLVNCSNVFNQSNLLGEDPTCVSIANTLTIQLGREPDLIPDDVLTFLPGNGLYNRDVPPELGLEATGMITVEEAVSPFTPYFELFGPREVCGGNINITVTDVTADGCHEMDYFQTILPTDTSDMTIYFGLHNLQRVISQQSPGGDPKLLSFPSEQLKEDIDYVVIMTATNRFGGESYLPSVHRIRRTNNPLALTIHGPTVVDAQRDVTFTVTVDICGEMNMTTSSLQFYWSIFPSLIDLSGFNGITATVPKGYLQLGSIYNISVTVSVSSDESKWSDASLTIGVKRTSLQAVISSSNLVVGDQTPFTLDGALSFDPSNAAGDLQLQWSCSDLVTTNTSCFGTSLLVSDQILTVPAGSLLTSTYFIKLQVSKDTRNAMSQTTVTIRQGKLPVVYIRKQKAGLINPNERLVVEGYITSRANVTIRWEVVVEKEYAIANLEGVTSSVIPRYYNSSLVNRPLALLIPAVNRQWAGLLGGALYKFRLIADPMDGGESGYADVIIETNNPPIEGRLQVEPLTGFPLTTPFTLDATEGWVDSPDDYSLTYIFSYSLSENDVDTPIISLSGAPSIVENVIFPGVPGQTTEVIVQVKVCDIWESCRIAKKKVSIQTLPFLSADGFDLINKTVLEYVNQGDYTRALSVARATAVTLNNVQFQELGNRSQNLFQDVVDKMAEGYLTGLEMPISSVLTNDVLSLLAIAQTTIQPSSLRDVTQQNLADVTFLLVQSLSGSAPMSSWPMRRLLVTGKRAIRKKRQTESYLLPISPVKVNVMLGMNSMITSADPSPSTVENLFDSINMYLSGMCQYLVVGEDPAIIWTTLVALRSEKLEFDSLVGRSTNLAFLDTGQNSHWMIFGSDLINTYQTWTCDSEICYGACVGSAEVALEIATVIGGSDLLGPLLQIQLFNPRTGQQMLVEDLSSPVTVTVRVENIKTGSDRVVACGLFNLATRSWNTDTCVTINHDLNTGILTCECTALGYVGAILGDIKTTTLPSTTAESTTTDVPTVSLEPTTTIVPFRLILPILIKLNHSYNTLVEGRESAFIDNISKQLATYVGTSTRRMQDTVVWSGEGGIKYSFALWSEENPSEIAQQELQDAVDSLIKQHKEGAITLYDEGGNVLDVDYIMYNYINTSPVAMTTTAMSQEFEKLIEVSTVSSLTTVQSPEAPQPTTGRFSDSLDRVLIKLSDSVRPEGLVNCSSLFNQSSLDLLGEGPTCVSIANTLTVQLGREPDLIPDDVLTFLPGNGLYNRDVPPELGLEATGTVTVKEADSPIIDYQPIKKNSRQN</sequence>
<dbReference type="InterPro" id="IPR002859">
    <property type="entry name" value="PKD/REJ-like"/>
</dbReference>